<dbReference type="HOGENOM" id="CLU_089327_0_0_14"/>
<dbReference type="PIRSF" id="PIRSF016080">
    <property type="entry name" value="Restrict_endonuc_II_DpmII"/>
    <property type="match status" value="1"/>
</dbReference>
<dbReference type="Proteomes" id="UP000007484">
    <property type="component" value="Chromosome"/>
</dbReference>
<dbReference type="KEGG" id="mss:MSU_0849"/>
<gene>
    <name evidence="3" type="primary">dpnII</name>
    <name evidence="3" type="ordered locus">MSU_0849</name>
</gene>
<evidence type="ECO:0000313" key="3">
    <source>
        <dbReference type="EMBL" id="ADX98362.1"/>
    </source>
</evidence>
<sequence length="286" mass="33642">MEMKRDFEHWLSQLKVSIENYQYYVDFEKILRNIDEIKIELNILNSLIGSENIESEFRRIISKYPEVLKCIPILLAVRNDEIYITEENKTLLYSFNKTNHSSEKYVEFMRKTGLFDIFQKGLTKNLLDYVLEIEVGLDSHGRKNRVGMLMEKIVEDHIIRVGLIKNKDYFKREKLLDVIEKLKISVKQNSLLEEEFNFIVNTSNMIYAIKTNFFGSLGGSKLSEIAKNYKTLSLEAKEIENLTFVWITDGKGWNSSKKFLEETFDLMETIFNIYELENGALTNLFS</sequence>
<accession>F0QS92</accession>
<dbReference type="GO" id="GO:0009036">
    <property type="term" value="F:type II site-specific deoxyribonuclease activity"/>
    <property type="evidence" value="ECO:0007669"/>
    <property type="project" value="UniProtKB-UniRule"/>
</dbReference>
<proteinExistence type="inferred from homology"/>
<keyword evidence="1" id="KW-0680">Restriction system</keyword>
<protein>
    <recommendedName>
        <fullName evidence="1">Type-2 restriction enzyme</fullName>
        <ecNumber evidence="1">3.1.21.4</ecNumber>
    </recommendedName>
</protein>
<dbReference type="REBASE" id="33088">
    <property type="entry name" value="MsuILORF848P"/>
</dbReference>
<dbReference type="AlphaFoldDB" id="F0QS92"/>
<dbReference type="GO" id="GO:0009307">
    <property type="term" value="P:DNA restriction-modification system"/>
    <property type="evidence" value="ECO:0007669"/>
    <property type="project" value="UniProtKB-UniRule"/>
</dbReference>
<dbReference type="InterPro" id="IPR007637">
    <property type="entry name" value="Restrct_endonuc_II_DpnII-like"/>
</dbReference>
<keyword evidence="1 3" id="KW-0378">Hydrolase</keyword>
<dbReference type="Pfam" id="PF04556">
    <property type="entry name" value="DpnII"/>
    <property type="match status" value="1"/>
</dbReference>
<comment type="function">
    <text evidence="1">A P subtype restriction enzyme that recognizes the double-stranded unmethylated sequence 5'-GATC-3'.</text>
</comment>
<comment type="similarity">
    <text evidence="1">Belongs to the DpnII type II restriction endonuclease family.</text>
</comment>
<dbReference type="EC" id="3.1.21.4" evidence="1"/>
<dbReference type="GO" id="GO:0003677">
    <property type="term" value="F:DNA binding"/>
    <property type="evidence" value="ECO:0007669"/>
    <property type="project" value="UniProtKB-UniRule"/>
</dbReference>
<name>F0QS92_MYCSL</name>
<reference evidence="3 4" key="1">
    <citation type="journal article" date="2011" name="J. Bacteriol.">
        <title>Complete genome sequences of two hemotropic Mycoplasmas, Mycoplasma haemofelis strain Ohio2 and Mycoplasma suis strain Illinois.</title>
        <authorList>
            <person name="Messick J.B."/>
            <person name="Santos A.P."/>
            <person name="Guimaraes A.M."/>
        </authorList>
    </citation>
    <scope>NUCLEOTIDE SEQUENCE [LARGE SCALE GENOMIC DNA]</scope>
    <source>
        <strain evidence="3 4">Illinois</strain>
    </source>
</reference>
<keyword evidence="4" id="KW-1185">Reference proteome</keyword>
<keyword evidence="1" id="KW-0540">Nuclease</keyword>
<keyword evidence="1" id="KW-0255">Endonuclease</keyword>
<comment type="catalytic activity">
    <reaction evidence="1">
        <text>Endonucleolytic cleavage of DNA to give specific double-stranded fragments with terminal 5'-phosphates.</text>
        <dbReference type="EC" id="3.1.21.4"/>
    </reaction>
</comment>
<organism evidence="3 4">
    <name type="scientific">Mycoplasma suis (strain Illinois)</name>
    <dbReference type="NCBI Taxonomy" id="768700"/>
    <lineage>
        <taxon>Bacteria</taxon>
        <taxon>Bacillati</taxon>
        <taxon>Mycoplasmatota</taxon>
        <taxon>Mollicutes</taxon>
        <taxon>Mycoplasmataceae</taxon>
        <taxon>Mycoplasma</taxon>
    </lineage>
</organism>
<dbReference type="InterPro" id="IPR021191">
    <property type="entry name" value="Restrct_endonuc_II_DpnII"/>
</dbReference>
<evidence type="ECO:0000259" key="2">
    <source>
        <dbReference type="Pfam" id="PF04556"/>
    </source>
</evidence>
<evidence type="ECO:0000256" key="1">
    <source>
        <dbReference type="PIRNR" id="PIRNR016080"/>
    </source>
</evidence>
<evidence type="ECO:0000313" key="4">
    <source>
        <dbReference type="Proteomes" id="UP000007484"/>
    </source>
</evidence>
<feature type="domain" description="Restriction endonuclease type II DpnII-like" evidence="2">
    <location>
        <begin position="6"/>
        <end position="282"/>
    </location>
</feature>
<dbReference type="EMBL" id="CP002525">
    <property type="protein sequence ID" value="ADX98362.1"/>
    <property type="molecule type" value="Genomic_DNA"/>
</dbReference>
<dbReference type="STRING" id="768700.MSU_0849"/>